<keyword evidence="1" id="KW-0732">Signal</keyword>
<dbReference type="PANTHER" id="PTHR12110:SF41">
    <property type="entry name" value="INOSOSE DEHYDRATASE"/>
    <property type="match status" value="1"/>
</dbReference>
<dbReference type="AlphaFoldDB" id="A0A1U9NN63"/>
<accession>A0A1U9NN63</accession>
<proteinExistence type="predicted"/>
<dbReference type="InterPro" id="IPR036237">
    <property type="entry name" value="Xyl_isomerase-like_sf"/>
</dbReference>
<dbReference type="RefSeq" id="WP_146662944.1">
    <property type="nucleotide sequence ID" value="NZ_CP019791.1"/>
</dbReference>
<dbReference type="GO" id="GO:0016787">
    <property type="term" value="F:hydrolase activity"/>
    <property type="evidence" value="ECO:0007669"/>
    <property type="project" value="InterPro"/>
</dbReference>
<dbReference type="Proteomes" id="UP000189674">
    <property type="component" value="Chromosome"/>
</dbReference>
<reference evidence="5" key="1">
    <citation type="submission" date="2017-02" db="EMBL/GenBank/DDBJ databases">
        <title>Comparative genomics and description of representatives of a novel lineage of planctomycetes thriving in anoxic sediments.</title>
        <authorList>
            <person name="Spring S."/>
            <person name="Bunk B."/>
            <person name="Sproer C."/>
        </authorList>
    </citation>
    <scope>NUCLEOTIDE SEQUENCE [LARGE SCALE GENOMIC DNA]</scope>
    <source>
        <strain evidence="5">ST-NAGAB-D1</strain>
    </source>
</reference>
<dbReference type="OrthoDB" id="270456at2"/>
<name>A0A1U9NN63_9BACT</name>
<organism evidence="4 5">
    <name type="scientific">Anaerohalosphaera lusitana</name>
    <dbReference type="NCBI Taxonomy" id="1936003"/>
    <lineage>
        <taxon>Bacteria</taxon>
        <taxon>Pseudomonadati</taxon>
        <taxon>Planctomycetota</taxon>
        <taxon>Phycisphaerae</taxon>
        <taxon>Sedimentisphaerales</taxon>
        <taxon>Anaerohalosphaeraceae</taxon>
        <taxon>Anaerohalosphaera</taxon>
    </lineage>
</organism>
<dbReference type="PROSITE" id="PS51257">
    <property type="entry name" value="PROKAR_LIPOPROTEIN"/>
    <property type="match status" value="1"/>
</dbReference>
<dbReference type="KEGG" id="alus:STSP2_02464"/>
<protein>
    <submittedName>
        <fullName evidence="4">Xylose isomerase-like TIM barrel</fullName>
    </submittedName>
</protein>
<dbReference type="InterPro" id="IPR013022">
    <property type="entry name" value="Xyl_isomerase-like_TIM-brl"/>
</dbReference>
<dbReference type="EMBL" id="CP019791">
    <property type="protein sequence ID" value="AQT69275.1"/>
    <property type="molecule type" value="Genomic_DNA"/>
</dbReference>
<dbReference type="SUPFAM" id="SSF51658">
    <property type="entry name" value="Xylose isomerase-like"/>
    <property type="match status" value="1"/>
</dbReference>
<evidence type="ECO:0000256" key="1">
    <source>
        <dbReference type="SAM" id="SignalP"/>
    </source>
</evidence>
<dbReference type="STRING" id="1936003.STSP2_02464"/>
<evidence type="ECO:0000259" key="2">
    <source>
        <dbReference type="Pfam" id="PF01261"/>
    </source>
</evidence>
<feature type="domain" description="3-keto-alpha-glucoside-1,2-lyase/3-keto-2-hydroxy-glucal hydratase" evidence="3">
    <location>
        <begin position="289"/>
        <end position="471"/>
    </location>
</feature>
<feature type="signal peptide" evidence="1">
    <location>
        <begin position="1"/>
        <end position="22"/>
    </location>
</feature>
<dbReference type="InterPro" id="IPR010496">
    <property type="entry name" value="AL/BT2_dom"/>
</dbReference>
<evidence type="ECO:0000313" key="4">
    <source>
        <dbReference type="EMBL" id="AQT69275.1"/>
    </source>
</evidence>
<evidence type="ECO:0000313" key="5">
    <source>
        <dbReference type="Proteomes" id="UP000189674"/>
    </source>
</evidence>
<evidence type="ECO:0000259" key="3">
    <source>
        <dbReference type="Pfam" id="PF06439"/>
    </source>
</evidence>
<feature type="domain" description="Xylose isomerase-like TIM barrel" evidence="2">
    <location>
        <begin position="60"/>
        <end position="276"/>
    </location>
</feature>
<dbReference type="Pfam" id="PF06439">
    <property type="entry name" value="3keto-disac_hyd"/>
    <property type="match status" value="1"/>
</dbReference>
<dbReference type="Gene3D" id="2.60.120.560">
    <property type="entry name" value="Exo-inulinase, domain 1"/>
    <property type="match status" value="1"/>
</dbReference>
<gene>
    <name evidence="4" type="ORF">STSP2_02464</name>
</gene>
<dbReference type="Pfam" id="PF01261">
    <property type="entry name" value="AP_endonuc_2"/>
    <property type="match status" value="1"/>
</dbReference>
<keyword evidence="5" id="KW-1185">Reference proteome</keyword>
<dbReference type="Gene3D" id="3.20.20.150">
    <property type="entry name" value="Divalent-metal-dependent TIM barrel enzymes"/>
    <property type="match status" value="1"/>
</dbReference>
<dbReference type="PANTHER" id="PTHR12110">
    <property type="entry name" value="HYDROXYPYRUVATE ISOMERASE"/>
    <property type="match status" value="1"/>
</dbReference>
<keyword evidence="4" id="KW-0413">Isomerase</keyword>
<dbReference type="GO" id="GO:0016853">
    <property type="term" value="F:isomerase activity"/>
    <property type="evidence" value="ECO:0007669"/>
    <property type="project" value="UniProtKB-KW"/>
</dbReference>
<feature type="chain" id="PRO_5013205480" evidence="1">
    <location>
        <begin position="23"/>
        <end position="475"/>
    </location>
</feature>
<sequence precursor="true">MKKNMAIMIVGVVAIMACNLMAAGPEMPLKEHPAVSAYDGWRLGTQAWSFNRFTFYEGLDKTRSLGLDYIEAYPGQKLSKDGDGKFHHNMSEELRKEVKQKLKDAQIKVVNYGVVGLGNDEAKAREVFEFAKDMGIETIASEPPFEAFDMLDKLCQEYKINLAVHNHPKPSRYWNPDTVLKVAEGRSDYIGACADTGHWVRSGLDPVECLKKLEGRIKSLHFKEIKDGHDVPWGTGAKRAPKLLEELHRQGFEGVFSIEYEYNWSNSVPEMRQCVAFFEKKGRELNPTGWEPLFDEDFANADMKEGSWEWKQGVLTRMGGGDIWTKGKYSDFVLDMEYKLAPKTNSGVFIRTQDHNWLPWIEVQVEDSHGKEIDRHVAGGIFDVLAPSKNAVKPAGKWNRMTIGAKDNKVYVVLNNEPIIDMDLNDWDEAHKNPDGSKNKFNVAYKDLPREGFIGLQDHGQAVWYRNLSIKELQD</sequence>
<dbReference type="InterPro" id="IPR050312">
    <property type="entry name" value="IolE/XylAMocC-like"/>
</dbReference>